<dbReference type="Pfam" id="PF07011">
    <property type="entry name" value="Elf4"/>
    <property type="match status" value="1"/>
</dbReference>
<dbReference type="AlphaFoldDB" id="A0AAV8H4Y9"/>
<dbReference type="PANTHER" id="PTHR33469:SF16">
    <property type="entry name" value="PROTEIN ELF4-LIKE 4"/>
    <property type="match status" value="1"/>
</dbReference>
<evidence type="ECO:0000256" key="4">
    <source>
        <dbReference type="ARBA" id="ARBA00023242"/>
    </source>
</evidence>
<dbReference type="GO" id="GO:0009649">
    <property type="term" value="P:entrainment of circadian clock"/>
    <property type="evidence" value="ECO:0007669"/>
    <property type="project" value="TreeGrafter"/>
</dbReference>
<feature type="domain" description="Protein EARLY FLOWERING 4" evidence="6">
    <location>
        <begin position="27"/>
        <end position="98"/>
    </location>
</feature>
<evidence type="ECO:0000256" key="2">
    <source>
        <dbReference type="ARBA" id="ARBA00009514"/>
    </source>
</evidence>
<dbReference type="Proteomes" id="UP001140206">
    <property type="component" value="Chromosome 1"/>
</dbReference>
<protein>
    <submittedName>
        <fullName evidence="7">ELF4-like protein</fullName>
    </submittedName>
</protein>
<dbReference type="GO" id="GO:0005634">
    <property type="term" value="C:nucleus"/>
    <property type="evidence" value="ECO:0007669"/>
    <property type="project" value="UniProtKB-SubCell"/>
</dbReference>
<reference evidence="7" key="1">
    <citation type="submission" date="2022-08" db="EMBL/GenBank/DDBJ databases">
        <authorList>
            <person name="Marques A."/>
        </authorList>
    </citation>
    <scope>NUCLEOTIDE SEQUENCE</scope>
    <source>
        <strain evidence="7">RhyPub2mFocal</strain>
        <tissue evidence="7">Leaves</tissue>
    </source>
</reference>
<organism evidence="7 8">
    <name type="scientific">Rhynchospora pubera</name>
    <dbReference type="NCBI Taxonomy" id="906938"/>
    <lineage>
        <taxon>Eukaryota</taxon>
        <taxon>Viridiplantae</taxon>
        <taxon>Streptophyta</taxon>
        <taxon>Embryophyta</taxon>
        <taxon>Tracheophyta</taxon>
        <taxon>Spermatophyta</taxon>
        <taxon>Magnoliopsida</taxon>
        <taxon>Liliopsida</taxon>
        <taxon>Poales</taxon>
        <taxon>Cyperaceae</taxon>
        <taxon>Cyperoideae</taxon>
        <taxon>Rhynchosporeae</taxon>
        <taxon>Rhynchospora</taxon>
    </lineage>
</organism>
<proteinExistence type="inferred from homology"/>
<evidence type="ECO:0000256" key="5">
    <source>
        <dbReference type="SAM" id="MobiDB-lite"/>
    </source>
</evidence>
<evidence type="ECO:0000259" key="6">
    <source>
        <dbReference type="Pfam" id="PF07011"/>
    </source>
</evidence>
<accession>A0AAV8H4Y9</accession>
<gene>
    <name evidence="7" type="ORF">LUZ62_023586</name>
</gene>
<dbReference type="PANTHER" id="PTHR33469">
    <property type="entry name" value="PROTEIN ELF4-LIKE 4"/>
    <property type="match status" value="1"/>
</dbReference>
<keyword evidence="3" id="KW-0090">Biological rhythms</keyword>
<dbReference type="GO" id="GO:0042753">
    <property type="term" value="P:positive regulation of circadian rhythm"/>
    <property type="evidence" value="ECO:0007669"/>
    <property type="project" value="InterPro"/>
</dbReference>
<evidence type="ECO:0000313" key="7">
    <source>
        <dbReference type="EMBL" id="KAJ4811020.1"/>
    </source>
</evidence>
<evidence type="ECO:0000256" key="1">
    <source>
        <dbReference type="ARBA" id="ARBA00004123"/>
    </source>
</evidence>
<keyword evidence="4" id="KW-0539">Nucleus</keyword>
<comment type="caution">
    <text evidence="7">The sequence shown here is derived from an EMBL/GenBank/DDBJ whole genome shotgun (WGS) entry which is preliminary data.</text>
</comment>
<comment type="similarity">
    <text evidence="2">Belongs to the EARLY FLOWERING 4 family.</text>
</comment>
<sequence>MEGENNGDSLSAGVETHASPEAETNKVATQSLEKCFVQVQGILDQNRLLINEINRNHQSGELDNLGRNVALIRELNTNISCVVEFYEDLSLSFPKSVSGKLVSLSQRSKACQKKGNSVHLSQGSEAC</sequence>
<comment type="subcellular location">
    <subcellularLocation>
        <location evidence="1">Nucleus</location>
    </subcellularLocation>
</comment>
<dbReference type="GO" id="GO:0048511">
    <property type="term" value="P:rhythmic process"/>
    <property type="evidence" value="ECO:0007669"/>
    <property type="project" value="UniProtKB-KW"/>
</dbReference>
<dbReference type="InterPro" id="IPR009741">
    <property type="entry name" value="EARLY_FLOWERING_4_dom"/>
</dbReference>
<feature type="region of interest" description="Disordered" evidence="5">
    <location>
        <begin position="1"/>
        <end position="25"/>
    </location>
</feature>
<evidence type="ECO:0000313" key="8">
    <source>
        <dbReference type="Proteomes" id="UP001140206"/>
    </source>
</evidence>
<evidence type="ECO:0000256" key="3">
    <source>
        <dbReference type="ARBA" id="ARBA00023108"/>
    </source>
</evidence>
<dbReference type="EMBL" id="JAMFTS010000001">
    <property type="protein sequence ID" value="KAJ4811020.1"/>
    <property type="molecule type" value="Genomic_DNA"/>
</dbReference>
<name>A0AAV8H4Y9_9POAL</name>
<keyword evidence="8" id="KW-1185">Reference proteome</keyword>
<dbReference type="InterPro" id="IPR040462">
    <property type="entry name" value="EARLY_FLOWERING_4"/>
</dbReference>